<dbReference type="EMBL" id="JACHGT010000002">
    <property type="protein sequence ID" value="MBB6033263.1"/>
    <property type="molecule type" value="Genomic_DNA"/>
</dbReference>
<comment type="caution">
    <text evidence="2">The sequence shown here is derived from an EMBL/GenBank/DDBJ whole genome shotgun (WGS) entry which is preliminary data.</text>
</comment>
<dbReference type="Pfam" id="PF13560">
    <property type="entry name" value="HTH_31"/>
    <property type="match status" value="1"/>
</dbReference>
<dbReference type="InterPro" id="IPR043917">
    <property type="entry name" value="DUF5753"/>
</dbReference>
<dbReference type="InterPro" id="IPR001387">
    <property type="entry name" value="Cro/C1-type_HTH"/>
</dbReference>
<evidence type="ECO:0000313" key="2">
    <source>
        <dbReference type="EMBL" id="MBB6033263.1"/>
    </source>
</evidence>
<dbReference type="GO" id="GO:0003677">
    <property type="term" value="F:DNA binding"/>
    <property type="evidence" value="ECO:0007669"/>
    <property type="project" value="InterPro"/>
</dbReference>
<name>A0A841FE19_9ACTN</name>
<organism evidence="2 3">
    <name type="scientific">Phytomonospora endophytica</name>
    <dbReference type="NCBI Taxonomy" id="714109"/>
    <lineage>
        <taxon>Bacteria</taxon>
        <taxon>Bacillati</taxon>
        <taxon>Actinomycetota</taxon>
        <taxon>Actinomycetes</taxon>
        <taxon>Micromonosporales</taxon>
        <taxon>Micromonosporaceae</taxon>
        <taxon>Phytomonospora</taxon>
    </lineage>
</organism>
<dbReference type="RefSeq" id="WP_184786144.1">
    <property type="nucleotide sequence ID" value="NZ_BONT01000024.1"/>
</dbReference>
<accession>A0A841FE19</accession>
<evidence type="ECO:0000313" key="3">
    <source>
        <dbReference type="Proteomes" id="UP000548476"/>
    </source>
</evidence>
<dbReference type="InterPro" id="IPR010982">
    <property type="entry name" value="Lambda_DNA-bd_dom_sf"/>
</dbReference>
<gene>
    <name evidence="2" type="ORF">HNR73_001110</name>
</gene>
<dbReference type="AlphaFoldDB" id="A0A841FE19"/>
<dbReference type="Proteomes" id="UP000548476">
    <property type="component" value="Unassembled WGS sequence"/>
</dbReference>
<sequence>MAVTFTRRQLGRRLKRLRGQRSLREVEATGIAGSTRTIQRLESGQSISLTFPAIGRLAEYYGAPPELCKELEEMFKAADRPWGDSYTDSMIKGFSLFIELEQTASELLIYEPNLVTGLLQTEAYSTELYRRHEIGEVEIRRSLEIMERRQRAFWDRTPVPALKVLMGEWALREADPTQLERLREATAEIRVLPIGGGPHPFLRGPFTLLRFSGEEPDCVYEEGPDGSRYEEKPATAEIYHRVFTRSWDRGRPIEEF</sequence>
<dbReference type="SUPFAM" id="SSF47413">
    <property type="entry name" value="lambda repressor-like DNA-binding domains"/>
    <property type="match status" value="1"/>
</dbReference>
<evidence type="ECO:0000259" key="1">
    <source>
        <dbReference type="SMART" id="SM00530"/>
    </source>
</evidence>
<dbReference type="Pfam" id="PF19054">
    <property type="entry name" value="DUF5753"/>
    <property type="match status" value="1"/>
</dbReference>
<protein>
    <submittedName>
        <fullName evidence="2">Transcriptional regulator with XRE-family HTH domain</fullName>
    </submittedName>
</protein>
<proteinExistence type="predicted"/>
<dbReference type="SMART" id="SM00530">
    <property type="entry name" value="HTH_XRE"/>
    <property type="match status" value="1"/>
</dbReference>
<keyword evidence="3" id="KW-1185">Reference proteome</keyword>
<dbReference type="Gene3D" id="1.10.260.40">
    <property type="entry name" value="lambda repressor-like DNA-binding domains"/>
    <property type="match status" value="1"/>
</dbReference>
<reference evidence="2 3" key="1">
    <citation type="submission" date="2020-08" db="EMBL/GenBank/DDBJ databases">
        <title>Genomic Encyclopedia of Type Strains, Phase IV (KMG-IV): sequencing the most valuable type-strain genomes for metagenomic binning, comparative biology and taxonomic classification.</title>
        <authorList>
            <person name="Goeker M."/>
        </authorList>
    </citation>
    <scope>NUCLEOTIDE SEQUENCE [LARGE SCALE GENOMIC DNA]</scope>
    <source>
        <strain evidence="2 3">YIM 65646</strain>
    </source>
</reference>
<feature type="domain" description="HTH cro/C1-type" evidence="1">
    <location>
        <begin position="13"/>
        <end position="68"/>
    </location>
</feature>